<evidence type="ECO:0000313" key="4">
    <source>
        <dbReference type="Proteomes" id="UP000199397"/>
    </source>
</evidence>
<organism evidence="3 4">
    <name type="scientific">Thiothrix caldifontis</name>
    <dbReference type="NCBI Taxonomy" id="525918"/>
    <lineage>
        <taxon>Bacteria</taxon>
        <taxon>Pseudomonadati</taxon>
        <taxon>Pseudomonadota</taxon>
        <taxon>Gammaproteobacteria</taxon>
        <taxon>Thiotrichales</taxon>
        <taxon>Thiotrichaceae</taxon>
        <taxon>Thiothrix</taxon>
    </lineage>
</organism>
<dbReference type="InterPro" id="IPR007730">
    <property type="entry name" value="SPOR-like_dom"/>
</dbReference>
<dbReference type="SUPFAM" id="SSF110997">
    <property type="entry name" value="Sporulation related repeat"/>
    <property type="match status" value="1"/>
</dbReference>
<dbReference type="InterPro" id="IPR036680">
    <property type="entry name" value="SPOR-like_sf"/>
</dbReference>
<dbReference type="GO" id="GO:0042834">
    <property type="term" value="F:peptidoglycan binding"/>
    <property type="evidence" value="ECO:0007669"/>
    <property type="project" value="InterPro"/>
</dbReference>
<dbReference type="STRING" id="525918.SAMN05660964_00246"/>
<feature type="domain" description="SPOR" evidence="2">
    <location>
        <begin position="101"/>
        <end position="182"/>
    </location>
</feature>
<sequence length="184" mass="20756">MPKEVGVKYSSNVSSSSLRKQHGFVFKLIHSLILVVGVVSLVVMYKAGKLPFINYRPDLSGWNFGGSTSNNSDNLWESTNNYIQAQQRRAEPVTQQREDTKYTTNRYTVQVAAGYDSRQLYGWRDALAADGYDAYLVSLNTPRGLMFKLRVGAFTSHKQAENLQAKIRKRYPNNFGASFIVEGD</sequence>
<dbReference type="Proteomes" id="UP000199397">
    <property type="component" value="Unassembled WGS sequence"/>
</dbReference>
<dbReference type="Gene3D" id="3.30.70.1070">
    <property type="entry name" value="Sporulation related repeat"/>
    <property type="match status" value="1"/>
</dbReference>
<dbReference type="Pfam" id="PF05036">
    <property type="entry name" value="SPOR"/>
    <property type="match status" value="1"/>
</dbReference>
<accession>A0A1H3VT30</accession>
<keyword evidence="1" id="KW-0812">Transmembrane</keyword>
<keyword evidence="1" id="KW-0472">Membrane</keyword>
<proteinExistence type="predicted"/>
<reference evidence="3 4" key="1">
    <citation type="submission" date="2016-10" db="EMBL/GenBank/DDBJ databases">
        <authorList>
            <person name="de Groot N.N."/>
        </authorList>
    </citation>
    <scope>NUCLEOTIDE SEQUENCE [LARGE SCALE GENOMIC DNA]</scope>
    <source>
        <strain evidence="3 4">DSM 21228</strain>
    </source>
</reference>
<dbReference type="EMBL" id="FNQP01000001">
    <property type="protein sequence ID" value="SDZ77947.1"/>
    <property type="molecule type" value="Genomic_DNA"/>
</dbReference>
<gene>
    <name evidence="3" type="ORF">SAMN05660964_00246</name>
</gene>
<feature type="transmembrane region" description="Helical" evidence="1">
    <location>
        <begin position="24"/>
        <end position="45"/>
    </location>
</feature>
<evidence type="ECO:0000256" key="1">
    <source>
        <dbReference type="SAM" id="Phobius"/>
    </source>
</evidence>
<dbReference type="PROSITE" id="PS51724">
    <property type="entry name" value="SPOR"/>
    <property type="match status" value="1"/>
</dbReference>
<protein>
    <submittedName>
        <fullName evidence="3">Sporulation related domain-containing protein</fullName>
    </submittedName>
</protein>
<name>A0A1H3VT30_9GAMM</name>
<evidence type="ECO:0000313" key="3">
    <source>
        <dbReference type="EMBL" id="SDZ77947.1"/>
    </source>
</evidence>
<evidence type="ECO:0000259" key="2">
    <source>
        <dbReference type="PROSITE" id="PS51724"/>
    </source>
</evidence>
<keyword evidence="4" id="KW-1185">Reference proteome</keyword>
<dbReference type="OrthoDB" id="5624420at2"/>
<keyword evidence="1" id="KW-1133">Transmembrane helix</keyword>
<dbReference type="AlphaFoldDB" id="A0A1H3VT30"/>